<dbReference type="AlphaFoldDB" id="A0A949K5B6"/>
<keyword evidence="1" id="KW-0812">Transmembrane</keyword>
<keyword evidence="1" id="KW-1133">Transmembrane helix</keyword>
<dbReference type="EMBL" id="JAHQCW010000006">
    <property type="protein sequence ID" value="MBU9735988.1"/>
    <property type="molecule type" value="Genomic_DNA"/>
</dbReference>
<evidence type="ECO:0000313" key="2">
    <source>
        <dbReference type="EMBL" id="MBU9735988.1"/>
    </source>
</evidence>
<organism evidence="2 3">
    <name type="scientific">Diplocloster agilis</name>
    <dbReference type="NCBI Taxonomy" id="2850323"/>
    <lineage>
        <taxon>Bacteria</taxon>
        <taxon>Bacillati</taxon>
        <taxon>Bacillota</taxon>
        <taxon>Clostridia</taxon>
        <taxon>Lachnospirales</taxon>
        <taxon>Lachnospiraceae</taxon>
        <taxon>Diplocloster</taxon>
    </lineage>
</organism>
<name>A0A949K5B6_9FIRM</name>
<evidence type="ECO:0000313" key="3">
    <source>
        <dbReference type="Proteomes" id="UP000712157"/>
    </source>
</evidence>
<keyword evidence="3" id="KW-1185">Reference proteome</keyword>
<dbReference type="Proteomes" id="UP000712157">
    <property type="component" value="Unassembled WGS sequence"/>
</dbReference>
<protein>
    <submittedName>
        <fullName evidence="2">Uncharacterized protein</fullName>
    </submittedName>
</protein>
<sequence length="65" mass="7284">MFLKRDWSTSEKVLMLLNAYLLGSVLGFLFAPIKKGIYCGNHNGNNNVADVKDKKPKVEKAEKAE</sequence>
<reference evidence="2" key="1">
    <citation type="submission" date="2021-06" db="EMBL/GenBank/DDBJ databases">
        <title>Description of novel taxa of the family Lachnospiraceae.</title>
        <authorList>
            <person name="Chaplin A.V."/>
            <person name="Sokolova S.R."/>
            <person name="Pikina A.P."/>
            <person name="Korzhanova M."/>
            <person name="Belova V."/>
            <person name="Korostin D."/>
            <person name="Efimov B.A."/>
        </authorList>
    </citation>
    <scope>NUCLEOTIDE SEQUENCE</scope>
    <source>
        <strain evidence="2">ASD5720</strain>
    </source>
</reference>
<accession>A0A949K5B6</accession>
<gene>
    <name evidence="2" type="ORF">KTH89_05520</name>
</gene>
<keyword evidence="1" id="KW-0472">Membrane</keyword>
<proteinExistence type="predicted"/>
<evidence type="ECO:0000256" key="1">
    <source>
        <dbReference type="SAM" id="Phobius"/>
    </source>
</evidence>
<comment type="caution">
    <text evidence="2">The sequence shown here is derived from an EMBL/GenBank/DDBJ whole genome shotgun (WGS) entry which is preliminary data.</text>
</comment>
<feature type="transmembrane region" description="Helical" evidence="1">
    <location>
        <begin position="12"/>
        <end position="33"/>
    </location>
</feature>